<dbReference type="GO" id="GO:0050607">
    <property type="term" value="F:mycothiol-dependent formaldehyde dehydrogenase activity"/>
    <property type="evidence" value="ECO:0007669"/>
    <property type="project" value="UniProtKB-EC"/>
</dbReference>
<dbReference type="CDD" id="cd08279">
    <property type="entry name" value="Zn_ADH_class_III"/>
    <property type="match status" value="1"/>
</dbReference>
<name>A0ABY4R5V0_9ACTN</name>
<dbReference type="InterPro" id="IPR017816">
    <property type="entry name" value="MycoS_dep_FDH"/>
</dbReference>
<dbReference type="Proteomes" id="UP001056336">
    <property type="component" value="Chromosome"/>
</dbReference>
<evidence type="ECO:0000256" key="3">
    <source>
        <dbReference type="ARBA" id="ARBA00022833"/>
    </source>
</evidence>
<dbReference type="EMBL" id="CP097332">
    <property type="protein sequence ID" value="UQX90226.1"/>
    <property type="molecule type" value="Genomic_DNA"/>
</dbReference>
<dbReference type="InterPro" id="IPR002328">
    <property type="entry name" value="ADH_Zn_CS"/>
</dbReference>
<keyword evidence="9" id="KW-1185">Reference proteome</keyword>
<dbReference type="Pfam" id="PF08240">
    <property type="entry name" value="ADH_N"/>
    <property type="match status" value="1"/>
</dbReference>
<dbReference type="SUPFAM" id="SSF50129">
    <property type="entry name" value="GroES-like"/>
    <property type="match status" value="2"/>
</dbReference>
<dbReference type="InterPro" id="IPR013149">
    <property type="entry name" value="ADH-like_C"/>
</dbReference>
<evidence type="ECO:0000256" key="5">
    <source>
        <dbReference type="ARBA" id="ARBA00023027"/>
    </source>
</evidence>
<evidence type="ECO:0000256" key="4">
    <source>
        <dbReference type="ARBA" id="ARBA00023002"/>
    </source>
</evidence>
<protein>
    <submittedName>
        <fullName evidence="8">S-(Hydroxymethyl)mycothiol dehydrogenase</fullName>
        <ecNumber evidence="8">1.1.1.306</ecNumber>
    </submittedName>
</protein>
<dbReference type="NCBIfam" id="TIGR03451">
    <property type="entry name" value="mycoS_dep_FDH"/>
    <property type="match status" value="1"/>
</dbReference>
<dbReference type="InterPro" id="IPR020843">
    <property type="entry name" value="ER"/>
</dbReference>
<reference evidence="8" key="2">
    <citation type="submission" date="2022-05" db="EMBL/GenBank/DDBJ databases">
        <authorList>
            <person name="Kim J.-S."/>
            <person name="Lee K."/>
            <person name="Suh M."/>
            <person name="Eom M."/>
            <person name="Kim J.-S."/>
            <person name="Kim D.-S."/>
            <person name="Ko S.-H."/>
            <person name="Shin Y."/>
            <person name="Lee J.-S."/>
        </authorList>
    </citation>
    <scope>NUCLEOTIDE SEQUENCE</scope>
    <source>
        <strain evidence="8">N237</strain>
    </source>
</reference>
<gene>
    <name evidence="8" type="ORF">M6D93_09550</name>
</gene>
<evidence type="ECO:0000256" key="1">
    <source>
        <dbReference type="ARBA" id="ARBA00008072"/>
    </source>
</evidence>
<sequence length="364" mass="37609">MASVVKGVIARSVSQPVELVDIVVPDPGPGEAVVKVQACGVCHTDLHYREGGINDEFPFLLGHEAAGVVESVGEGVSDLAPGDFVILNWRAVCGQCRACRRGRPWYCFNTHNARQKMTLTDGTELSPALGIGAFAEKTLVAAGQCTKVDPAAPATVAGLLGCGVMAGIGAAINTGAVGRGDSIAVIGCGGVGSAAIAGARLAGAGRIIGIDLDDRKLADARELGATHTINSTGLDTDAVVAAIQELTGGFGADVVVDAVGRPETYRQAFYGRDLAGTVVLVGVPTPELTLELPLIDVFGRGGALKSSWYGDCLPGRDFPVLIELFLQGRLPLDRFVSETIGLSDIEAAFTKMHHGDVLRSVVVL</sequence>
<comment type="cofactor">
    <cofactor evidence="6">
        <name>Zn(2+)</name>
        <dbReference type="ChEBI" id="CHEBI:29105"/>
    </cofactor>
</comment>
<dbReference type="Gene3D" id="3.40.50.720">
    <property type="entry name" value="NAD(P)-binding Rossmann-like Domain"/>
    <property type="match status" value="1"/>
</dbReference>
<dbReference type="SUPFAM" id="SSF51735">
    <property type="entry name" value="NAD(P)-binding Rossmann-fold domains"/>
    <property type="match status" value="1"/>
</dbReference>
<dbReference type="SMART" id="SM00829">
    <property type="entry name" value="PKS_ER"/>
    <property type="match status" value="1"/>
</dbReference>
<dbReference type="InterPro" id="IPR036291">
    <property type="entry name" value="NAD(P)-bd_dom_sf"/>
</dbReference>
<keyword evidence="5" id="KW-0520">NAD</keyword>
<evidence type="ECO:0000256" key="2">
    <source>
        <dbReference type="ARBA" id="ARBA00022723"/>
    </source>
</evidence>
<evidence type="ECO:0000256" key="6">
    <source>
        <dbReference type="RuleBase" id="RU361277"/>
    </source>
</evidence>
<organism evidence="8 9">
    <name type="scientific">Jatrophihabitans telluris</name>
    <dbReference type="NCBI Taxonomy" id="2038343"/>
    <lineage>
        <taxon>Bacteria</taxon>
        <taxon>Bacillati</taxon>
        <taxon>Actinomycetota</taxon>
        <taxon>Actinomycetes</taxon>
        <taxon>Jatrophihabitantales</taxon>
        <taxon>Jatrophihabitantaceae</taxon>
        <taxon>Jatrophihabitans</taxon>
    </lineage>
</organism>
<reference evidence="8" key="1">
    <citation type="journal article" date="2018" name="Int. J. Syst. Evol. Microbiol.">
        <title>Jatrophihabitans telluris sp. nov., isolated from sediment soil of lava forest wetlands and the emended description of the genus Jatrophihabitans.</title>
        <authorList>
            <person name="Lee K.C."/>
            <person name="Suh M.K."/>
            <person name="Eom M.K."/>
            <person name="Kim K.K."/>
            <person name="Kim J.S."/>
            <person name="Kim D.S."/>
            <person name="Ko S.H."/>
            <person name="Shin Y.K."/>
            <person name="Lee J.S."/>
        </authorList>
    </citation>
    <scope>NUCLEOTIDE SEQUENCE</scope>
    <source>
        <strain evidence="8">N237</strain>
    </source>
</reference>
<evidence type="ECO:0000313" key="8">
    <source>
        <dbReference type="EMBL" id="UQX90226.1"/>
    </source>
</evidence>
<dbReference type="Pfam" id="PF00107">
    <property type="entry name" value="ADH_zinc_N"/>
    <property type="match status" value="1"/>
</dbReference>
<dbReference type="PANTHER" id="PTHR43880:SF12">
    <property type="entry name" value="ALCOHOL DEHYDROGENASE CLASS-3"/>
    <property type="match status" value="1"/>
</dbReference>
<dbReference type="InterPro" id="IPR013154">
    <property type="entry name" value="ADH-like_N"/>
</dbReference>
<comment type="similarity">
    <text evidence="1 6">Belongs to the zinc-containing alcohol dehydrogenase family.</text>
</comment>
<proteinExistence type="inferred from homology"/>
<keyword evidence="2 6" id="KW-0479">Metal-binding</keyword>
<dbReference type="PANTHER" id="PTHR43880">
    <property type="entry name" value="ALCOHOL DEHYDROGENASE"/>
    <property type="match status" value="1"/>
</dbReference>
<feature type="domain" description="Enoyl reductase (ER)" evidence="7">
    <location>
        <begin position="12"/>
        <end position="364"/>
    </location>
</feature>
<keyword evidence="3 6" id="KW-0862">Zinc</keyword>
<accession>A0ABY4R5V0</accession>
<keyword evidence="4 8" id="KW-0560">Oxidoreductase</keyword>
<evidence type="ECO:0000313" key="9">
    <source>
        <dbReference type="Proteomes" id="UP001056336"/>
    </source>
</evidence>
<dbReference type="Gene3D" id="3.90.180.10">
    <property type="entry name" value="Medium-chain alcohol dehydrogenases, catalytic domain"/>
    <property type="match status" value="1"/>
</dbReference>
<evidence type="ECO:0000259" key="7">
    <source>
        <dbReference type="SMART" id="SM00829"/>
    </source>
</evidence>
<dbReference type="EC" id="1.1.1.306" evidence="8"/>
<dbReference type="RefSeq" id="WP_249774122.1">
    <property type="nucleotide sequence ID" value="NZ_CP097332.1"/>
</dbReference>
<dbReference type="PROSITE" id="PS00059">
    <property type="entry name" value="ADH_ZINC"/>
    <property type="match status" value="1"/>
</dbReference>
<dbReference type="InterPro" id="IPR011032">
    <property type="entry name" value="GroES-like_sf"/>
</dbReference>